<gene>
    <name evidence="1" type="ORF">AB0C36_33810</name>
</gene>
<reference evidence="1 2" key="1">
    <citation type="submission" date="2024-06" db="EMBL/GenBank/DDBJ databases">
        <title>The Natural Products Discovery Center: Release of the First 8490 Sequenced Strains for Exploring Actinobacteria Biosynthetic Diversity.</title>
        <authorList>
            <person name="Kalkreuter E."/>
            <person name="Kautsar S.A."/>
            <person name="Yang D."/>
            <person name="Bader C.D."/>
            <person name="Teijaro C.N."/>
            <person name="Fluegel L."/>
            <person name="Davis C.M."/>
            <person name="Simpson J.R."/>
            <person name="Lauterbach L."/>
            <person name="Steele A.D."/>
            <person name="Gui C."/>
            <person name="Meng S."/>
            <person name="Li G."/>
            <person name="Viehrig K."/>
            <person name="Ye F."/>
            <person name="Su P."/>
            <person name="Kiefer A.F."/>
            <person name="Nichols A."/>
            <person name="Cepeda A.J."/>
            <person name="Yan W."/>
            <person name="Fan B."/>
            <person name="Jiang Y."/>
            <person name="Adhikari A."/>
            <person name="Zheng C.-J."/>
            <person name="Schuster L."/>
            <person name="Cowan T.M."/>
            <person name="Smanski M.J."/>
            <person name="Chevrette M.G."/>
            <person name="De Carvalho L.P.S."/>
            <person name="Shen B."/>
        </authorList>
    </citation>
    <scope>NUCLEOTIDE SEQUENCE [LARGE SCALE GENOMIC DNA]</scope>
    <source>
        <strain evidence="1 2">NPDC048946</strain>
    </source>
</reference>
<name>A0ABV3DSP1_9ACTN</name>
<dbReference type="RefSeq" id="WP_358361872.1">
    <property type="nucleotide sequence ID" value="NZ_JBEZFP010000124.1"/>
</dbReference>
<accession>A0ABV3DSP1</accession>
<dbReference type="EMBL" id="JBEZFP010000124">
    <property type="protein sequence ID" value="MEU8138462.1"/>
    <property type="molecule type" value="Genomic_DNA"/>
</dbReference>
<comment type="caution">
    <text evidence="1">The sequence shown here is derived from an EMBL/GenBank/DDBJ whole genome shotgun (WGS) entry which is preliminary data.</text>
</comment>
<organism evidence="1 2">
    <name type="scientific">Streptodolium elevatio</name>
    <dbReference type="NCBI Taxonomy" id="3157996"/>
    <lineage>
        <taxon>Bacteria</taxon>
        <taxon>Bacillati</taxon>
        <taxon>Actinomycetota</taxon>
        <taxon>Actinomycetes</taxon>
        <taxon>Kitasatosporales</taxon>
        <taxon>Streptomycetaceae</taxon>
        <taxon>Streptodolium</taxon>
    </lineage>
</organism>
<evidence type="ECO:0000313" key="2">
    <source>
        <dbReference type="Proteomes" id="UP001551482"/>
    </source>
</evidence>
<sequence>MMWQWRYENAEGAPVSGPKSEEFSNQSDAESWLGENWRGLLDAGVEQVSLLEGDDVVYSAMSLRAAE</sequence>
<keyword evidence="2" id="KW-1185">Reference proteome</keyword>
<proteinExistence type="predicted"/>
<protein>
    <submittedName>
        <fullName evidence="1">Uncharacterized protein</fullName>
    </submittedName>
</protein>
<dbReference type="Proteomes" id="UP001551482">
    <property type="component" value="Unassembled WGS sequence"/>
</dbReference>
<evidence type="ECO:0000313" key="1">
    <source>
        <dbReference type="EMBL" id="MEU8138462.1"/>
    </source>
</evidence>